<dbReference type="GO" id="GO:0004222">
    <property type="term" value="F:metalloendopeptidase activity"/>
    <property type="evidence" value="ECO:0007669"/>
    <property type="project" value="TreeGrafter"/>
</dbReference>
<name>A0A511X466_9BACI</name>
<dbReference type="InterPro" id="IPR016047">
    <property type="entry name" value="M23ase_b-sheet_dom"/>
</dbReference>
<dbReference type="Pfam" id="PF01551">
    <property type="entry name" value="Peptidase_M23"/>
    <property type="match status" value="1"/>
</dbReference>
<dbReference type="Gene3D" id="2.70.70.10">
    <property type="entry name" value="Glucose Permease (Domain IIA)"/>
    <property type="match status" value="1"/>
</dbReference>
<dbReference type="EMBL" id="BJYE01000038">
    <property type="protein sequence ID" value="GEN57739.1"/>
    <property type="molecule type" value="Genomic_DNA"/>
</dbReference>
<evidence type="ECO:0000256" key="2">
    <source>
        <dbReference type="SAM" id="Phobius"/>
    </source>
</evidence>
<dbReference type="AlphaFoldDB" id="A0A511X466"/>
<proteinExistence type="predicted"/>
<dbReference type="Proteomes" id="UP000321400">
    <property type="component" value="Unassembled WGS sequence"/>
</dbReference>
<dbReference type="InterPro" id="IPR050570">
    <property type="entry name" value="Cell_wall_metabolism_enzyme"/>
</dbReference>
<feature type="compositionally biased region" description="Acidic residues" evidence="1">
    <location>
        <begin position="255"/>
        <end position="265"/>
    </location>
</feature>
<comment type="caution">
    <text evidence="4">The sequence shown here is derived from an EMBL/GenBank/DDBJ whole genome shotgun (WGS) entry which is preliminary data.</text>
</comment>
<dbReference type="STRING" id="442899.SAMN05720591_12917"/>
<dbReference type="PANTHER" id="PTHR21666:SF291">
    <property type="entry name" value="STAGE II SPORULATION PROTEIN Q"/>
    <property type="match status" value="1"/>
</dbReference>
<organism evidence="4 5">
    <name type="scientific">Halolactibacillus alkaliphilus</name>
    <dbReference type="NCBI Taxonomy" id="442899"/>
    <lineage>
        <taxon>Bacteria</taxon>
        <taxon>Bacillati</taxon>
        <taxon>Bacillota</taxon>
        <taxon>Bacilli</taxon>
        <taxon>Bacillales</taxon>
        <taxon>Bacillaceae</taxon>
        <taxon>Halolactibacillus</taxon>
    </lineage>
</organism>
<accession>A0A511X466</accession>
<evidence type="ECO:0000259" key="3">
    <source>
        <dbReference type="Pfam" id="PF01551"/>
    </source>
</evidence>
<dbReference type="CDD" id="cd12797">
    <property type="entry name" value="M23_peptidase"/>
    <property type="match status" value="1"/>
</dbReference>
<gene>
    <name evidence="4" type="primary">spoIIQ</name>
    <name evidence="4" type="ORF">HAL01_22030</name>
</gene>
<evidence type="ECO:0000256" key="1">
    <source>
        <dbReference type="SAM" id="MobiDB-lite"/>
    </source>
</evidence>
<keyword evidence="2" id="KW-0812">Transmembrane</keyword>
<feature type="transmembrane region" description="Helical" evidence="2">
    <location>
        <begin position="20"/>
        <end position="40"/>
    </location>
</feature>
<reference evidence="4 5" key="1">
    <citation type="submission" date="2019-07" db="EMBL/GenBank/DDBJ databases">
        <title>Whole genome shotgun sequence of Halolactibacillus alkaliphilus NBRC 103919.</title>
        <authorList>
            <person name="Hosoyama A."/>
            <person name="Uohara A."/>
            <person name="Ohji S."/>
            <person name="Ichikawa N."/>
        </authorList>
    </citation>
    <scope>NUCLEOTIDE SEQUENCE [LARGE SCALE GENOMIC DNA]</scope>
    <source>
        <strain evidence="4 5">NBRC 103919</strain>
    </source>
</reference>
<dbReference type="PANTHER" id="PTHR21666">
    <property type="entry name" value="PEPTIDASE-RELATED"/>
    <property type="match status" value="1"/>
</dbReference>
<keyword evidence="2" id="KW-0472">Membrane</keyword>
<evidence type="ECO:0000313" key="5">
    <source>
        <dbReference type="Proteomes" id="UP000321400"/>
    </source>
</evidence>
<keyword evidence="2" id="KW-1133">Transmembrane helix</keyword>
<protein>
    <submittedName>
        <fullName evidence="4">Stage II sporulation protein Q</fullName>
    </submittedName>
</protein>
<dbReference type="RefSeq" id="WP_170243732.1">
    <property type="nucleotide sequence ID" value="NZ_BJYE01000038.1"/>
</dbReference>
<feature type="region of interest" description="Disordered" evidence="1">
    <location>
        <begin position="245"/>
        <end position="265"/>
    </location>
</feature>
<sequence>MEEKQSFRDYLKQLTRKKGFYPALYVFVMMTLVTGVIWQFNMNQLNDALPDLETEDALTDDVRDVLRKKEQQESISVSKDQLVPVETLSFPVSEAFDVEQVTNFYEYTMDENEQLAALVMYNQQYYQSTGIDLTASNNTAIPVISVLAGDVSSVKNDPLLGGVIELTHDNKLKTYYAGLTDMEVEVGQSVKQGDVLGQMGQSEFRKDLGNHVHFEIRVNDVAINPNQAFEKPVAKIISDQQVTADESFDHLPTSEESEAAEFEGE</sequence>
<feature type="domain" description="M23ase beta-sheet core" evidence="3">
    <location>
        <begin position="128"/>
        <end position="225"/>
    </location>
</feature>
<dbReference type="SUPFAM" id="SSF51261">
    <property type="entry name" value="Duplicated hybrid motif"/>
    <property type="match status" value="1"/>
</dbReference>
<dbReference type="InterPro" id="IPR011055">
    <property type="entry name" value="Dup_hybrid_motif"/>
</dbReference>
<evidence type="ECO:0000313" key="4">
    <source>
        <dbReference type="EMBL" id="GEN57739.1"/>
    </source>
</evidence>
<keyword evidence="5" id="KW-1185">Reference proteome</keyword>